<feature type="transmembrane region" description="Helical" evidence="1">
    <location>
        <begin position="167"/>
        <end position="186"/>
    </location>
</feature>
<proteinExistence type="predicted"/>
<organism evidence="2 3">
    <name type="scientific">Legionella antarctica</name>
    <dbReference type="NCBI Taxonomy" id="2708020"/>
    <lineage>
        <taxon>Bacteria</taxon>
        <taxon>Pseudomonadati</taxon>
        <taxon>Pseudomonadota</taxon>
        <taxon>Gammaproteobacteria</taxon>
        <taxon>Legionellales</taxon>
        <taxon>Legionellaceae</taxon>
        <taxon>Legionella</taxon>
    </lineage>
</organism>
<reference evidence="2" key="1">
    <citation type="journal article" date="2020" name="Microbiol. Resour. Announc.">
        <title>Complete Genome Sequence of Novel Psychrotolerant Legionella Strain TUM19329, Isolated from Antarctic Lake Sediment.</title>
        <authorList>
            <person name="Shimada S."/>
            <person name="Nakai R."/>
            <person name="Aoki K."/>
            <person name="Shimoeda N."/>
            <person name="Ohno G."/>
            <person name="Miyazaki Y."/>
            <person name="Kudoh S."/>
            <person name="Imura S."/>
            <person name="Watanabe K."/>
            <person name="Ishii Y."/>
            <person name="Tateda K."/>
        </authorList>
    </citation>
    <scope>NUCLEOTIDE SEQUENCE [LARGE SCALE GENOMIC DNA]</scope>
    <source>
        <strain evidence="2">TUM19329</strain>
    </source>
</reference>
<protein>
    <submittedName>
        <fullName evidence="2">Uncharacterized protein</fullName>
    </submittedName>
</protein>
<keyword evidence="1" id="KW-0812">Transmembrane</keyword>
<feature type="transmembrane region" description="Helical" evidence="1">
    <location>
        <begin position="142"/>
        <end position="161"/>
    </location>
</feature>
<dbReference type="AlphaFoldDB" id="A0A6F8T9Q2"/>
<feature type="transmembrane region" description="Helical" evidence="1">
    <location>
        <begin position="111"/>
        <end position="130"/>
    </location>
</feature>
<gene>
    <name evidence="2" type="ORF">TUM19329_34390</name>
</gene>
<dbReference type="KEGG" id="lant:TUM19329_34390"/>
<feature type="transmembrane region" description="Helical" evidence="1">
    <location>
        <begin position="37"/>
        <end position="61"/>
    </location>
</feature>
<feature type="transmembrane region" description="Helical" evidence="1">
    <location>
        <begin position="206"/>
        <end position="222"/>
    </location>
</feature>
<feature type="transmembrane region" description="Helical" evidence="1">
    <location>
        <begin position="228"/>
        <end position="246"/>
    </location>
</feature>
<evidence type="ECO:0000313" key="3">
    <source>
        <dbReference type="Proteomes" id="UP000502894"/>
    </source>
</evidence>
<keyword evidence="3" id="KW-1185">Reference proteome</keyword>
<dbReference type="EMBL" id="AP022839">
    <property type="protein sequence ID" value="BCA97078.1"/>
    <property type="molecule type" value="Genomic_DNA"/>
</dbReference>
<feature type="transmembrane region" description="Helical" evidence="1">
    <location>
        <begin position="68"/>
        <end position="89"/>
    </location>
</feature>
<evidence type="ECO:0000256" key="1">
    <source>
        <dbReference type="SAM" id="Phobius"/>
    </source>
</evidence>
<feature type="transmembrane region" description="Helical" evidence="1">
    <location>
        <begin position="258"/>
        <end position="278"/>
    </location>
</feature>
<name>A0A6F8T9Q2_9GAMM</name>
<accession>A0A6F8T9Q2</accession>
<keyword evidence="1" id="KW-0472">Membrane</keyword>
<dbReference type="Proteomes" id="UP000502894">
    <property type="component" value="Chromosome"/>
</dbReference>
<keyword evidence="1" id="KW-1133">Transmembrane helix</keyword>
<sequence>MKTSFENDVLKCRFKMHTQQTHFGGSISVLWINAPHLWIAFAATIFLMMFHYLSPWFAALLPGNGRTFVSFAGGVAVAYVFLDMLPNLVEYNKPIGDFLINNQWLTPFNELLIYIFALFGFLIYFGFDLLAERYREKGHDDFLVYGLHLTMFCLYNFLITYTMSLRAISSLTATILFTLAMALHFVLTDRKFCRFYQVQFNHRGRFLLISALLTGWLCSVIFDPVNVLIVALMVSFLAGSVLLNVFREELPAAGLASYCWFASGAVLITLILSLRTWILVVSSV</sequence>
<evidence type="ECO:0000313" key="2">
    <source>
        <dbReference type="EMBL" id="BCA97078.1"/>
    </source>
</evidence>